<feature type="transmembrane region" description="Helical" evidence="7">
    <location>
        <begin position="48"/>
        <end position="70"/>
    </location>
</feature>
<dbReference type="GO" id="GO:0005886">
    <property type="term" value="C:plasma membrane"/>
    <property type="evidence" value="ECO:0007669"/>
    <property type="project" value="UniProtKB-SubCell"/>
</dbReference>
<accession>A0A8K0P3A4</accession>
<dbReference type="PANTHER" id="PTHR16024">
    <property type="entry name" value="XK-RELATED PROTEIN"/>
    <property type="match status" value="1"/>
</dbReference>
<evidence type="ECO:0000313" key="8">
    <source>
        <dbReference type="EMBL" id="KAG8230793.1"/>
    </source>
</evidence>
<evidence type="ECO:0000256" key="4">
    <source>
        <dbReference type="ARBA" id="ARBA00022692"/>
    </source>
</evidence>
<reference evidence="8" key="2">
    <citation type="submission" date="2017-10" db="EMBL/GenBank/DDBJ databases">
        <title>Ladona fulva Genome sequencing and assembly.</title>
        <authorList>
            <person name="Murali S."/>
            <person name="Richards S."/>
            <person name="Bandaranaike D."/>
            <person name="Bellair M."/>
            <person name="Blankenburg K."/>
            <person name="Chao H."/>
            <person name="Dinh H."/>
            <person name="Doddapaneni H."/>
            <person name="Dugan-Rocha S."/>
            <person name="Elkadiri S."/>
            <person name="Gnanaolivu R."/>
            <person name="Hernandez B."/>
            <person name="Skinner E."/>
            <person name="Javaid M."/>
            <person name="Lee S."/>
            <person name="Li M."/>
            <person name="Ming W."/>
            <person name="Munidasa M."/>
            <person name="Muniz J."/>
            <person name="Nguyen L."/>
            <person name="Hughes D."/>
            <person name="Osuji N."/>
            <person name="Pu L.-L."/>
            <person name="Puazo M."/>
            <person name="Qu C."/>
            <person name="Quiroz J."/>
            <person name="Raj R."/>
            <person name="Weissenberger G."/>
            <person name="Xin Y."/>
            <person name="Zou X."/>
            <person name="Han Y."/>
            <person name="Worley K."/>
            <person name="Muzny D."/>
            <person name="Gibbs R."/>
        </authorList>
    </citation>
    <scope>NUCLEOTIDE SEQUENCE</scope>
    <source>
        <strain evidence="8">Sampled in the wild</strain>
    </source>
</reference>
<proteinExistence type="inferred from homology"/>
<keyword evidence="3" id="KW-1003">Cell membrane</keyword>
<evidence type="ECO:0000313" key="9">
    <source>
        <dbReference type="Proteomes" id="UP000792457"/>
    </source>
</evidence>
<organism evidence="8 9">
    <name type="scientific">Ladona fulva</name>
    <name type="common">Scarce chaser dragonfly</name>
    <name type="synonym">Libellula fulva</name>
    <dbReference type="NCBI Taxonomy" id="123851"/>
    <lineage>
        <taxon>Eukaryota</taxon>
        <taxon>Metazoa</taxon>
        <taxon>Ecdysozoa</taxon>
        <taxon>Arthropoda</taxon>
        <taxon>Hexapoda</taxon>
        <taxon>Insecta</taxon>
        <taxon>Pterygota</taxon>
        <taxon>Palaeoptera</taxon>
        <taxon>Odonata</taxon>
        <taxon>Epiprocta</taxon>
        <taxon>Anisoptera</taxon>
        <taxon>Libelluloidea</taxon>
        <taxon>Libellulidae</taxon>
        <taxon>Ladona</taxon>
    </lineage>
</organism>
<comment type="caution">
    <text evidence="8">The sequence shown here is derived from an EMBL/GenBank/DDBJ whole genome shotgun (WGS) entry which is preliminary data.</text>
</comment>
<dbReference type="AlphaFoldDB" id="A0A8K0P3A4"/>
<feature type="transmembrane region" description="Helical" evidence="7">
    <location>
        <begin position="12"/>
        <end position="28"/>
    </location>
</feature>
<evidence type="ECO:0000256" key="7">
    <source>
        <dbReference type="RuleBase" id="RU910716"/>
    </source>
</evidence>
<evidence type="ECO:0000256" key="5">
    <source>
        <dbReference type="ARBA" id="ARBA00022989"/>
    </source>
</evidence>
<dbReference type="Pfam" id="PF09815">
    <property type="entry name" value="XK-related"/>
    <property type="match status" value="1"/>
</dbReference>
<evidence type="ECO:0000256" key="2">
    <source>
        <dbReference type="ARBA" id="ARBA00008789"/>
    </source>
</evidence>
<dbReference type="PANTHER" id="PTHR16024:SF6">
    <property type="entry name" value="XK-RELATED PROTEIN"/>
    <property type="match status" value="1"/>
</dbReference>
<dbReference type="InterPro" id="IPR018629">
    <property type="entry name" value="XK-rel"/>
</dbReference>
<keyword evidence="4 7" id="KW-0812">Transmembrane</keyword>
<comment type="similarity">
    <text evidence="2 7">Belongs to the XK family.</text>
</comment>
<gene>
    <name evidence="8" type="ORF">J437_LFUL011357</name>
</gene>
<evidence type="ECO:0000256" key="1">
    <source>
        <dbReference type="ARBA" id="ARBA00004651"/>
    </source>
</evidence>
<name>A0A8K0P3A4_LADFU</name>
<evidence type="ECO:0000256" key="3">
    <source>
        <dbReference type="ARBA" id="ARBA00022475"/>
    </source>
</evidence>
<dbReference type="InterPro" id="IPR050895">
    <property type="entry name" value="XK-related_scramblase"/>
</dbReference>
<evidence type="ECO:0000256" key="6">
    <source>
        <dbReference type="ARBA" id="ARBA00023136"/>
    </source>
</evidence>
<keyword evidence="6 7" id="KW-0472">Membrane</keyword>
<feature type="transmembrane region" description="Helical" evidence="7">
    <location>
        <begin position="303"/>
        <end position="319"/>
    </location>
</feature>
<reference evidence="8" key="1">
    <citation type="submission" date="2013-04" db="EMBL/GenBank/DDBJ databases">
        <authorList>
            <person name="Qu J."/>
            <person name="Murali S.C."/>
            <person name="Bandaranaike D."/>
            <person name="Bellair M."/>
            <person name="Blankenburg K."/>
            <person name="Chao H."/>
            <person name="Dinh H."/>
            <person name="Doddapaneni H."/>
            <person name="Downs B."/>
            <person name="Dugan-Rocha S."/>
            <person name="Elkadiri S."/>
            <person name="Gnanaolivu R.D."/>
            <person name="Hernandez B."/>
            <person name="Javaid M."/>
            <person name="Jayaseelan J.C."/>
            <person name="Lee S."/>
            <person name="Li M."/>
            <person name="Ming W."/>
            <person name="Munidasa M."/>
            <person name="Muniz J."/>
            <person name="Nguyen L."/>
            <person name="Ongeri F."/>
            <person name="Osuji N."/>
            <person name="Pu L.-L."/>
            <person name="Puazo M."/>
            <person name="Qu C."/>
            <person name="Quiroz J."/>
            <person name="Raj R."/>
            <person name="Weissenberger G."/>
            <person name="Xin Y."/>
            <person name="Zou X."/>
            <person name="Han Y."/>
            <person name="Richards S."/>
            <person name="Worley K."/>
            <person name="Muzny D."/>
            <person name="Gibbs R."/>
        </authorList>
    </citation>
    <scope>NUCLEOTIDE SEQUENCE</scope>
    <source>
        <strain evidence="8">Sampled in the wild</strain>
    </source>
</reference>
<sequence length="420" mass="47937">MCGIVTKGTFEKAFSLFLLVLSFVLYISDVVSDLVVAGDHYSHGNSHYGTLTLVFVFAPYIAETLSKLILKALGWDKEYGKLKWKDVFSFNDFKILKWMGSSFRYAVNTWKDYQPIAPCYAELHAYRCRKGKLECKTVAPVKEADSAFIHTVYNSMLAWNERYTLQTKLAESLSEAAPQLLLQLFIVIRQFMAGDDVGFRDVDEKFSSAIAQALLSLYPPILANLVPQPPEAPELPRPLTSHERQTDEDTGRHYVEGGRVLNNPYTWSGRILEFIGNVFVYGSRLTAICLVTTMLGAAFVGGFFIYLAIIYFLMITISARKEIYKTLHRYKTTIFWPLHRMFTVPYRIGIWRMDSVDHLLFYLEIICMAISLPFTMPAEVDYKVAWIIAGCVLVCQAIGMSLLCSFKKFLHPYGYVCENR</sequence>
<feature type="transmembrane region" description="Helical" evidence="7">
    <location>
        <begin position="384"/>
        <end position="404"/>
    </location>
</feature>
<keyword evidence="9" id="KW-1185">Reference proteome</keyword>
<feature type="transmembrane region" description="Helical" evidence="7">
    <location>
        <begin position="359"/>
        <end position="378"/>
    </location>
</feature>
<dbReference type="EMBL" id="KZ308512">
    <property type="protein sequence ID" value="KAG8230793.1"/>
    <property type="molecule type" value="Genomic_DNA"/>
</dbReference>
<dbReference type="Proteomes" id="UP000792457">
    <property type="component" value="Unassembled WGS sequence"/>
</dbReference>
<comment type="subcellular location">
    <subcellularLocation>
        <location evidence="1">Cell membrane</location>
        <topology evidence="1">Multi-pass membrane protein</topology>
    </subcellularLocation>
    <subcellularLocation>
        <location evidence="7">Membrane</location>
        <topology evidence="7">Multi-pass membrane protein</topology>
    </subcellularLocation>
</comment>
<protein>
    <recommendedName>
        <fullName evidence="7">XK-related protein</fullName>
    </recommendedName>
</protein>
<keyword evidence="5 7" id="KW-1133">Transmembrane helix</keyword>